<evidence type="ECO:0000313" key="3">
    <source>
        <dbReference type="Proteomes" id="UP001357485"/>
    </source>
</evidence>
<dbReference type="Gene3D" id="3.40.50.300">
    <property type="entry name" value="P-loop containing nucleotide triphosphate hydrolases"/>
    <property type="match status" value="1"/>
</dbReference>
<name>A0ABR0LSL5_9PEZI</name>
<sequence length="135" mass="14769">MIMDVNRNAGNQGSVKTFKEPIRDFDEVLKTVEKAMAVMGDIVGETKGAAQADVELVVEIADKRISQPRTICLAVVSATNDRTNQRILTKVTKVDEEGERTLGIVTKPDRLSAGSGSEKAFLNLARNEDVFFKLS</sequence>
<keyword evidence="3" id="KW-1185">Reference proteome</keyword>
<feature type="domain" description="Dynamin N-terminal" evidence="1">
    <location>
        <begin position="46"/>
        <end position="107"/>
    </location>
</feature>
<organism evidence="2 3">
    <name type="scientific">Cryomyces antarcticus</name>
    <dbReference type="NCBI Taxonomy" id="329879"/>
    <lineage>
        <taxon>Eukaryota</taxon>
        <taxon>Fungi</taxon>
        <taxon>Dikarya</taxon>
        <taxon>Ascomycota</taxon>
        <taxon>Pezizomycotina</taxon>
        <taxon>Dothideomycetes</taxon>
        <taxon>Dothideomycetes incertae sedis</taxon>
        <taxon>Cryomyces</taxon>
    </lineage>
</organism>
<dbReference type="InterPro" id="IPR027417">
    <property type="entry name" value="P-loop_NTPase"/>
</dbReference>
<comment type="caution">
    <text evidence="2">The sequence shown here is derived from an EMBL/GenBank/DDBJ whole genome shotgun (WGS) entry which is preliminary data.</text>
</comment>
<evidence type="ECO:0000259" key="1">
    <source>
        <dbReference type="Pfam" id="PF00350"/>
    </source>
</evidence>
<reference evidence="2 3" key="1">
    <citation type="submission" date="2023-08" db="EMBL/GenBank/DDBJ databases">
        <title>Black Yeasts Isolated from many extreme environments.</title>
        <authorList>
            <person name="Coleine C."/>
            <person name="Stajich J.E."/>
            <person name="Selbmann L."/>
        </authorList>
    </citation>
    <scope>NUCLEOTIDE SEQUENCE [LARGE SCALE GENOMIC DNA]</scope>
    <source>
        <strain evidence="2 3">CCFEE 536</strain>
    </source>
</reference>
<dbReference type="Proteomes" id="UP001357485">
    <property type="component" value="Unassembled WGS sequence"/>
</dbReference>
<dbReference type="InterPro" id="IPR045063">
    <property type="entry name" value="Dynamin_N"/>
</dbReference>
<evidence type="ECO:0000313" key="2">
    <source>
        <dbReference type="EMBL" id="KAK5202158.1"/>
    </source>
</evidence>
<protein>
    <recommendedName>
        <fullName evidence="1">Dynamin N-terminal domain-containing protein</fullName>
    </recommendedName>
</protein>
<accession>A0ABR0LSL5</accession>
<gene>
    <name evidence="2" type="ORF">LTR16_000184</name>
</gene>
<dbReference type="Pfam" id="PF00350">
    <property type="entry name" value="Dynamin_N"/>
    <property type="match status" value="1"/>
</dbReference>
<dbReference type="SUPFAM" id="SSF52540">
    <property type="entry name" value="P-loop containing nucleoside triphosphate hydrolases"/>
    <property type="match status" value="1"/>
</dbReference>
<proteinExistence type="predicted"/>
<dbReference type="EMBL" id="JAVRRA010016415">
    <property type="protein sequence ID" value="KAK5202158.1"/>
    <property type="molecule type" value="Genomic_DNA"/>
</dbReference>